<feature type="transmembrane region" description="Helical" evidence="10">
    <location>
        <begin position="320"/>
        <end position="338"/>
    </location>
</feature>
<dbReference type="PANTHER" id="PTHR48020:SF12">
    <property type="entry name" value="PROTON MYO-INOSITOL COTRANSPORTER"/>
    <property type="match status" value="1"/>
</dbReference>
<dbReference type="InterPro" id="IPR003663">
    <property type="entry name" value="Sugar/inositol_transpt"/>
</dbReference>
<sequence>MNIKYIISISSVTALGGFLFGFDTAVISGANLYIQSYFELDDLAFGFVVSSMLIGCALGALGSGTPSSLFGRKKLLLLTAILFAISAVGSGLATTTIGFIIYRVIGGLGVGAASMLAPLYIAEVSPAKIRGKMVSLNQLAIVLGVTVAFFSNYFLSSLSETVSWRWMLGVEVIPAIIFFILLFFVPESPRWLISKGKLEMSQRILTKINGKEQAALIEAEIESSLKEELKTKRSVLSSYRQLFKPAFKKATIAVIILASLQQLTGINIIMYYAPNIFENIGIGKSVAIFQSISIGFCMSLFTIIAMFLVDKIGRKKLLKWGSLGMALSLFILGIAFSFDLKNTYFILFLILSFIAFFSLSAGPIIWVLISEMLPNEIRSAGISIATFFLWITNYLVSLTFPVLLNTFKGRLSGITFSVYGIFCLLLFYYAIKYLLETKGKTLEEIKDLIK</sequence>
<evidence type="ECO:0000256" key="6">
    <source>
        <dbReference type="ARBA" id="ARBA00022692"/>
    </source>
</evidence>
<dbReference type="GO" id="GO:0005886">
    <property type="term" value="C:plasma membrane"/>
    <property type="evidence" value="ECO:0007669"/>
    <property type="project" value="UniProtKB-SubCell"/>
</dbReference>
<feature type="transmembrane region" description="Helical" evidence="10">
    <location>
        <begin position="100"/>
        <end position="122"/>
    </location>
</feature>
<evidence type="ECO:0000256" key="10">
    <source>
        <dbReference type="SAM" id="Phobius"/>
    </source>
</evidence>
<dbReference type="RefSeq" id="WP_135879079.1">
    <property type="nucleotide sequence ID" value="NZ_SRSO01000052.1"/>
</dbReference>
<feature type="transmembrane region" description="Helical" evidence="10">
    <location>
        <begin position="381"/>
        <end position="404"/>
    </location>
</feature>
<evidence type="ECO:0000313" key="13">
    <source>
        <dbReference type="Proteomes" id="UP000307602"/>
    </source>
</evidence>
<dbReference type="AlphaFoldDB" id="A0A4S1DQW0"/>
<feature type="transmembrane region" description="Helical" evidence="10">
    <location>
        <begin position="285"/>
        <end position="308"/>
    </location>
</feature>
<organism evidence="12 13">
    <name type="scientific">Flavivirga rizhaonensis</name>
    <dbReference type="NCBI Taxonomy" id="2559571"/>
    <lineage>
        <taxon>Bacteria</taxon>
        <taxon>Pseudomonadati</taxon>
        <taxon>Bacteroidota</taxon>
        <taxon>Flavobacteriia</taxon>
        <taxon>Flavobacteriales</taxon>
        <taxon>Flavobacteriaceae</taxon>
        <taxon>Flavivirga</taxon>
    </lineage>
</organism>
<feature type="transmembrane region" description="Helical" evidence="10">
    <location>
        <begin position="410"/>
        <end position="431"/>
    </location>
</feature>
<dbReference type="Proteomes" id="UP000307602">
    <property type="component" value="Unassembled WGS sequence"/>
</dbReference>
<feature type="transmembrane region" description="Helical" evidence="10">
    <location>
        <begin position="166"/>
        <end position="185"/>
    </location>
</feature>
<dbReference type="InterPro" id="IPR005828">
    <property type="entry name" value="MFS_sugar_transport-like"/>
</dbReference>
<feature type="domain" description="Major facilitator superfamily (MFS) profile" evidence="11">
    <location>
        <begin position="9"/>
        <end position="438"/>
    </location>
</feature>
<feature type="transmembrane region" description="Helical" evidence="10">
    <location>
        <begin position="12"/>
        <end position="38"/>
    </location>
</feature>
<dbReference type="PRINTS" id="PR00171">
    <property type="entry name" value="SUGRTRNSPORT"/>
</dbReference>
<comment type="caution">
    <text evidence="12">The sequence shown here is derived from an EMBL/GenBank/DDBJ whole genome shotgun (WGS) entry which is preliminary data.</text>
</comment>
<dbReference type="Gene3D" id="1.20.1250.20">
    <property type="entry name" value="MFS general substrate transporter like domains"/>
    <property type="match status" value="1"/>
</dbReference>
<keyword evidence="6 10" id="KW-0812">Transmembrane</keyword>
<feature type="transmembrane region" description="Helical" evidence="10">
    <location>
        <begin position="344"/>
        <end position="369"/>
    </location>
</feature>
<comment type="subcellular location">
    <subcellularLocation>
        <location evidence="1">Cell membrane</location>
        <topology evidence="1">Multi-pass membrane protein</topology>
    </subcellularLocation>
</comment>
<dbReference type="InterPro" id="IPR036259">
    <property type="entry name" value="MFS_trans_sf"/>
</dbReference>
<evidence type="ECO:0000256" key="5">
    <source>
        <dbReference type="ARBA" id="ARBA00022597"/>
    </source>
</evidence>
<dbReference type="PROSITE" id="PS00216">
    <property type="entry name" value="SUGAR_TRANSPORT_1"/>
    <property type="match status" value="1"/>
</dbReference>
<evidence type="ECO:0000313" key="12">
    <source>
        <dbReference type="EMBL" id="TGV00237.1"/>
    </source>
</evidence>
<evidence type="ECO:0000256" key="2">
    <source>
        <dbReference type="ARBA" id="ARBA00010992"/>
    </source>
</evidence>
<dbReference type="InterPro" id="IPR020846">
    <property type="entry name" value="MFS_dom"/>
</dbReference>
<dbReference type="EMBL" id="SRSO01000052">
    <property type="protein sequence ID" value="TGV00237.1"/>
    <property type="molecule type" value="Genomic_DNA"/>
</dbReference>
<dbReference type="PROSITE" id="PS50850">
    <property type="entry name" value="MFS"/>
    <property type="match status" value="1"/>
</dbReference>
<dbReference type="PROSITE" id="PS00217">
    <property type="entry name" value="SUGAR_TRANSPORT_2"/>
    <property type="match status" value="1"/>
</dbReference>
<accession>A0A4S1DQW0</accession>
<dbReference type="InterPro" id="IPR050814">
    <property type="entry name" value="Myo-inositol_Transporter"/>
</dbReference>
<keyword evidence="3 9" id="KW-0813">Transport</keyword>
<evidence type="ECO:0000256" key="9">
    <source>
        <dbReference type="RuleBase" id="RU003346"/>
    </source>
</evidence>
<evidence type="ECO:0000256" key="8">
    <source>
        <dbReference type="ARBA" id="ARBA00023136"/>
    </source>
</evidence>
<dbReference type="GO" id="GO:0022857">
    <property type="term" value="F:transmembrane transporter activity"/>
    <property type="evidence" value="ECO:0007669"/>
    <property type="project" value="InterPro"/>
</dbReference>
<evidence type="ECO:0000256" key="7">
    <source>
        <dbReference type="ARBA" id="ARBA00022989"/>
    </source>
</evidence>
<dbReference type="InterPro" id="IPR047984">
    <property type="entry name" value="XylE-like"/>
</dbReference>
<dbReference type="CDD" id="cd17359">
    <property type="entry name" value="MFS_XylE_like"/>
    <property type="match status" value="1"/>
</dbReference>
<feature type="transmembrane region" description="Helical" evidence="10">
    <location>
        <begin position="250"/>
        <end position="273"/>
    </location>
</feature>
<protein>
    <submittedName>
        <fullName evidence="12">MFS transporter</fullName>
    </submittedName>
</protein>
<dbReference type="InterPro" id="IPR005829">
    <property type="entry name" value="Sugar_transporter_CS"/>
</dbReference>
<keyword evidence="8 10" id="KW-0472">Membrane</keyword>
<keyword evidence="5" id="KW-0762">Sugar transport</keyword>
<dbReference type="OrthoDB" id="9783823at2"/>
<evidence type="ECO:0000256" key="3">
    <source>
        <dbReference type="ARBA" id="ARBA00022448"/>
    </source>
</evidence>
<comment type="similarity">
    <text evidence="2 9">Belongs to the major facilitator superfamily. Sugar transporter (TC 2.A.1.1) family.</text>
</comment>
<name>A0A4S1DQW0_9FLAO</name>
<keyword evidence="7 10" id="KW-1133">Transmembrane helix</keyword>
<reference evidence="12 13" key="1">
    <citation type="submission" date="2019-04" db="EMBL/GenBank/DDBJ databases">
        <authorList>
            <person name="Liu A."/>
        </authorList>
    </citation>
    <scope>NUCLEOTIDE SEQUENCE [LARGE SCALE GENOMIC DNA]</scope>
    <source>
        <strain evidence="12 13">RZ03</strain>
    </source>
</reference>
<dbReference type="SUPFAM" id="SSF103473">
    <property type="entry name" value="MFS general substrate transporter"/>
    <property type="match status" value="1"/>
</dbReference>
<keyword evidence="4" id="KW-1003">Cell membrane</keyword>
<dbReference type="Pfam" id="PF00083">
    <property type="entry name" value="Sugar_tr"/>
    <property type="match status" value="1"/>
</dbReference>
<evidence type="ECO:0000259" key="11">
    <source>
        <dbReference type="PROSITE" id="PS50850"/>
    </source>
</evidence>
<feature type="transmembrane region" description="Helical" evidence="10">
    <location>
        <begin position="134"/>
        <end position="154"/>
    </location>
</feature>
<evidence type="ECO:0000256" key="1">
    <source>
        <dbReference type="ARBA" id="ARBA00004651"/>
    </source>
</evidence>
<proteinExistence type="inferred from homology"/>
<gene>
    <name evidence="12" type="ORF">EM932_20500</name>
</gene>
<feature type="transmembrane region" description="Helical" evidence="10">
    <location>
        <begin position="75"/>
        <end position="94"/>
    </location>
</feature>
<dbReference type="NCBIfam" id="TIGR00879">
    <property type="entry name" value="SP"/>
    <property type="match status" value="1"/>
</dbReference>
<dbReference type="FunFam" id="1.20.1250.20:FF:000122">
    <property type="entry name" value="D-xylose transporter XylE"/>
    <property type="match status" value="1"/>
</dbReference>
<evidence type="ECO:0000256" key="4">
    <source>
        <dbReference type="ARBA" id="ARBA00022475"/>
    </source>
</evidence>
<dbReference type="PANTHER" id="PTHR48020">
    <property type="entry name" value="PROTON MYO-INOSITOL COTRANSPORTER"/>
    <property type="match status" value="1"/>
</dbReference>
<keyword evidence="13" id="KW-1185">Reference proteome</keyword>
<feature type="transmembrane region" description="Helical" evidence="10">
    <location>
        <begin position="44"/>
        <end position="63"/>
    </location>
</feature>